<dbReference type="EMBL" id="CP003811">
    <property type="protein sequence ID" value="AIQ92658.1"/>
    <property type="molecule type" value="Genomic_DNA"/>
</dbReference>
<dbReference type="HOGENOM" id="CLU_099500_2_0_5"/>
<dbReference type="eggNOG" id="COG0346">
    <property type="taxonomic scope" value="Bacteria"/>
</dbReference>
<dbReference type="AlphaFoldDB" id="A0A089P3M7"/>
<proteinExistence type="predicted"/>
<keyword evidence="3" id="KW-1185">Reference proteome</keyword>
<dbReference type="InterPro" id="IPR050383">
    <property type="entry name" value="GlyoxalaseI/FosfomycinResist"/>
</dbReference>
<evidence type="ECO:0000259" key="1">
    <source>
        <dbReference type="PROSITE" id="PS51819"/>
    </source>
</evidence>
<protein>
    <submittedName>
        <fullName evidence="2">Glyoxalase/bleomycin resistance protein/dioxygenase</fullName>
    </submittedName>
</protein>
<gene>
    <name evidence="2" type="ORF">MOC_4903</name>
</gene>
<dbReference type="InterPro" id="IPR037523">
    <property type="entry name" value="VOC_core"/>
</dbReference>
<dbReference type="InterPro" id="IPR004360">
    <property type="entry name" value="Glyas_Fos-R_dOase_dom"/>
</dbReference>
<dbReference type="PROSITE" id="PS51819">
    <property type="entry name" value="VOC"/>
    <property type="match status" value="1"/>
</dbReference>
<evidence type="ECO:0000313" key="2">
    <source>
        <dbReference type="EMBL" id="AIQ92658.1"/>
    </source>
</evidence>
<name>A0A089P3M7_9HYPH</name>
<dbReference type="SUPFAM" id="SSF54593">
    <property type="entry name" value="Glyoxalase/Bleomycin resistance protein/Dihydroxybiphenyl dioxygenase"/>
    <property type="match status" value="1"/>
</dbReference>
<dbReference type="GO" id="GO:0051213">
    <property type="term" value="F:dioxygenase activity"/>
    <property type="evidence" value="ECO:0007669"/>
    <property type="project" value="UniProtKB-KW"/>
</dbReference>
<feature type="domain" description="VOC" evidence="1">
    <location>
        <begin position="6"/>
        <end position="131"/>
    </location>
</feature>
<sequence>MPKLNAILETALYVADLDRAEAFYRDTMGLPCLFTDFRMRAFDVGGRGVLLLFPEGGSLQPIETPGGLIPPHDGRGPAHVAFSIDADALASWEEHLAASGVAVEGRTRWPRGGVSVYFRDPDGHLLELATPGLWKGY</sequence>
<dbReference type="GeneID" id="96605646"/>
<evidence type="ECO:0000313" key="3">
    <source>
        <dbReference type="Proteomes" id="UP000029492"/>
    </source>
</evidence>
<dbReference type="InterPro" id="IPR029068">
    <property type="entry name" value="Glyas_Bleomycin-R_OHBP_Dase"/>
</dbReference>
<dbReference type="PANTHER" id="PTHR21366">
    <property type="entry name" value="GLYOXALASE FAMILY PROTEIN"/>
    <property type="match status" value="1"/>
</dbReference>
<dbReference type="Gene3D" id="3.10.180.10">
    <property type="entry name" value="2,3-Dihydroxybiphenyl 1,2-Dioxygenase, domain 1"/>
    <property type="match status" value="1"/>
</dbReference>
<dbReference type="RefSeq" id="WP_043386105.1">
    <property type="nucleotide sequence ID" value="NZ_CP003811.1"/>
</dbReference>
<organism evidence="2 3">
    <name type="scientific">Methylobacterium oryzae CBMB20</name>
    <dbReference type="NCBI Taxonomy" id="693986"/>
    <lineage>
        <taxon>Bacteria</taxon>
        <taxon>Pseudomonadati</taxon>
        <taxon>Pseudomonadota</taxon>
        <taxon>Alphaproteobacteria</taxon>
        <taxon>Hyphomicrobiales</taxon>
        <taxon>Methylobacteriaceae</taxon>
        <taxon>Methylobacterium</taxon>
    </lineage>
</organism>
<dbReference type="Pfam" id="PF00903">
    <property type="entry name" value="Glyoxalase"/>
    <property type="match status" value="1"/>
</dbReference>
<reference evidence="2 3" key="1">
    <citation type="journal article" date="2014" name="PLoS ONE">
        <title>Genome Information of Methylobacterium oryzae, a Plant-Probiotic Methylotroph in the Phyllosphere.</title>
        <authorList>
            <person name="Kwak M.J."/>
            <person name="Jeong H."/>
            <person name="Madhaiyan M."/>
            <person name="Lee Y."/>
            <person name="Sa T.M."/>
            <person name="Oh T.K."/>
            <person name="Kim J.F."/>
        </authorList>
    </citation>
    <scope>NUCLEOTIDE SEQUENCE [LARGE SCALE GENOMIC DNA]</scope>
    <source>
        <strain evidence="2 3">CBMB20</strain>
    </source>
</reference>
<accession>A0A089P3M7</accession>
<dbReference type="KEGG" id="mor:MOC_4903"/>
<dbReference type="Proteomes" id="UP000029492">
    <property type="component" value="Chromosome"/>
</dbReference>
<dbReference type="PANTHER" id="PTHR21366:SF22">
    <property type="entry name" value="VOC DOMAIN-CONTAINING PROTEIN"/>
    <property type="match status" value="1"/>
</dbReference>
<dbReference type="STRING" id="693986.MOC_4903"/>